<dbReference type="InterPro" id="IPR006533">
    <property type="entry name" value="T6SS_Vgr_RhsGE"/>
</dbReference>
<gene>
    <name evidence="4" type="ORF">N508_002159</name>
</gene>
<dbReference type="SUPFAM" id="SSF69279">
    <property type="entry name" value="Phage tail proteins"/>
    <property type="match status" value="1"/>
</dbReference>
<reference evidence="4" key="1">
    <citation type="journal article" date="2014" name="Genome Announc.">
        <title>Draft genome sequences of the altered schaedler flora, a defined bacterial community from gnotobiotic mice.</title>
        <authorList>
            <person name="Wannemuehler M.J."/>
            <person name="Overstreet A.M."/>
            <person name="Ward D.V."/>
            <person name="Phillips G.J."/>
        </authorList>
    </citation>
    <scope>NUCLEOTIDE SEQUENCE</scope>
    <source>
        <strain evidence="4">ASF457</strain>
    </source>
</reference>
<dbReference type="Pfam" id="PF05954">
    <property type="entry name" value="Phage_GPD"/>
    <property type="match status" value="1"/>
</dbReference>
<sequence length="806" mass="91303">MSSSNQVSELIFTGREIDNYKFRVVEARILERLDYPFEIECICYYEGISNEPDEKTGVSNLIDRNIRLYLNDPSYTNNKNRPLQSKLFIGVVSEIIYLGNKELPSNYSTNNKYYYRFKLNSQLIRLSYNRAYRIYNNKSVLEVLNHLFERSRGPITVQIDFSRVQNYFPVEEYITQYNESDLDFLLRLCSRYGIYISESDKGINFYDSVYKADFSTSNNEYVNEEVSKHVMYPYNPSSDNYLSSHCISSIEYGIRGRNLWSIFSTSESSNPSRHQAGISENYWDTREIDNRDKVTTYASNINNYHPSFTNINYQNGLQFQATLNVLSNHIESLNIKARSNILELNTNDVITITNIEGRESSYKIIGIVHYYHDKSEQGGRILEHEPSLYSMYSNELSLIPNTMPYAMKVIEKPRALGITTGVVTGNSEDINSERNSIVVDDYGRVRVQFASNVVQGRYDEEVFSGKYLFTHSCYLRYTSPAASSHSGFISVPRVGDEVVVSFIDGDPDRPIITGSLYNHETPSLIQNEILVNKHKTSLSSKTVGLNERGRNELTMSNLPNSEEIYLKAERDYKELVQNDYEQSILNNKTSKVSGSHNESILQSHIQNIAGLKDVNVGGEYLTVVALSKDTAVGLSNTLNVGAENTLRVAGDSKEFISGDKIVEIEGDIKESYLSDCIKTVSRNVEETVQGSIDQTCKGGINISSKNHYDVTCEHDMDLYSKQNVTITSDEHTSLVSDSMNMEINASCDIAAQEFNINTHSSFIINIGDDASITSDGSSMTFKISEVELLLDSEGLTLNKGKFNIKK</sequence>
<reference evidence="4" key="2">
    <citation type="submission" date="2022-05" db="EMBL/GenBank/DDBJ databases">
        <authorList>
            <person name="Proctor A.L."/>
            <person name="Phillips G.J."/>
            <person name="Wannemuehler M.J."/>
        </authorList>
    </citation>
    <scope>NUCLEOTIDE SEQUENCE</scope>
    <source>
        <strain evidence="4">ASF457</strain>
    </source>
</reference>
<evidence type="ECO:0000259" key="2">
    <source>
        <dbReference type="Pfam" id="PF04717"/>
    </source>
</evidence>
<dbReference type="NCBIfam" id="TIGR01646">
    <property type="entry name" value="vgr_GE"/>
    <property type="match status" value="1"/>
</dbReference>
<protein>
    <recommendedName>
        <fullName evidence="6">Gp5/Type VI secretion system Vgr protein OB-fold domain-containing protein</fullName>
    </recommendedName>
</protein>
<dbReference type="SUPFAM" id="SSF69349">
    <property type="entry name" value="Phage fibre proteins"/>
    <property type="match status" value="1"/>
</dbReference>
<evidence type="ECO:0000256" key="1">
    <source>
        <dbReference type="ARBA" id="ARBA00005558"/>
    </source>
</evidence>
<dbReference type="InterPro" id="IPR054030">
    <property type="entry name" value="Gp5_Vgr_C"/>
</dbReference>
<organism evidence="4 5">
    <name type="scientific">Mucispirillum schaedleri ASF457</name>
    <dbReference type="NCBI Taxonomy" id="1379858"/>
    <lineage>
        <taxon>Bacteria</taxon>
        <taxon>Pseudomonadati</taxon>
        <taxon>Deferribacterota</taxon>
        <taxon>Deferribacteres</taxon>
        <taxon>Deferribacterales</taxon>
        <taxon>Mucispirillaceae</taxon>
        <taxon>Mucispirillum</taxon>
    </lineage>
</organism>
<dbReference type="AlphaFoldDB" id="A0AA97LT63"/>
<dbReference type="SUPFAM" id="SSF69255">
    <property type="entry name" value="gp5 N-terminal domain-like"/>
    <property type="match status" value="1"/>
</dbReference>
<dbReference type="InterPro" id="IPR037026">
    <property type="entry name" value="Vgr_OB-fold_dom_sf"/>
</dbReference>
<dbReference type="Pfam" id="PF22178">
    <property type="entry name" value="Gp5_trimer_C"/>
    <property type="match status" value="1"/>
</dbReference>
<evidence type="ECO:0000259" key="3">
    <source>
        <dbReference type="Pfam" id="PF22178"/>
    </source>
</evidence>
<dbReference type="Gene3D" id="3.55.50.10">
    <property type="entry name" value="Baseplate protein-like domains"/>
    <property type="match status" value="1"/>
</dbReference>
<evidence type="ECO:0000313" key="4">
    <source>
        <dbReference type="EMBL" id="USF25064.1"/>
    </source>
</evidence>
<keyword evidence="5" id="KW-1185">Reference proteome</keyword>
<reference evidence="4" key="3">
    <citation type="submission" date="2022-06" db="EMBL/GenBank/DDBJ databases">
        <title>Resources to Facilitate Use of the Altered Schaedler Flora (ASF) Mouse Model to Study Microbiome Function.</title>
        <authorList>
            <person name="Proctor A."/>
            <person name="Parvinroo S."/>
            <person name="Richie T."/>
            <person name="Jia X."/>
            <person name="Lee S.T.M."/>
            <person name="Karp P.D."/>
            <person name="Paley S."/>
            <person name="Kostic A.D."/>
            <person name="Pierre J.F."/>
            <person name="Wannemuehler M.J."/>
            <person name="Phillips G.J."/>
        </authorList>
    </citation>
    <scope>NUCLEOTIDE SEQUENCE</scope>
    <source>
        <strain evidence="4">ASF457</strain>
    </source>
</reference>
<evidence type="ECO:0000313" key="5">
    <source>
        <dbReference type="Proteomes" id="UP000017429"/>
    </source>
</evidence>
<dbReference type="KEGG" id="msch:N508_002159"/>
<dbReference type="Gene3D" id="2.40.50.230">
    <property type="entry name" value="Gp5 N-terminal domain"/>
    <property type="match status" value="1"/>
</dbReference>
<comment type="similarity">
    <text evidence="1">Belongs to the VgrG protein family.</text>
</comment>
<dbReference type="RefSeq" id="WP_251930636.1">
    <property type="nucleotide sequence ID" value="NZ_CP097562.1"/>
</dbReference>
<accession>A0AA97LT63</accession>
<feature type="domain" description="Gp5/Type VI secretion system Vgr protein OB-fold" evidence="2">
    <location>
        <begin position="472"/>
        <end position="517"/>
    </location>
</feature>
<name>A0AA97LT63_9BACT</name>
<dbReference type="NCBIfam" id="TIGR03361">
    <property type="entry name" value="VI_Rhs_Vgr"/>
    <property type="match status" value="1"/>
</dbReference>
<dbReference type="Proteomes" id="UP000017429">
    <property type="component" value="Chromosome"/>
</dbReference>
<feature type="domain" description="Gp5/Type VI secretion system Vgr C-terminal trimerisation" evidence="3">
    <location>
        <begin position="543"/>
        <end position="648"/>
    </location>
</feature>
<dbReference type="EMBL" id="CP097562">
    <property type="protein sequence ID" value="USF25064.1"/>
    <property type="molecule type" value="Genomic_DNA"/>
</dbReference>
<proteinExistence type="inferred from homology"/>
<evidence type="ECO:0008006" key="6">
    <source>
        <dbReference type="Google" id="ProtNLM"/>
    </source>
</evidence>
<dbReference type="Gene3D" id="2.30.110.50">
    <property type="match status" value="1"/>
</dbReference>
<dbReference type="InterPro" id="IPR017847">
    <property type="entry name" value="T6SS_RhsGE_Vgr_subset"/>
</dbReference>
<dbReference type="Pfam" id="PF04717">
    <property type="entry name" value="Phage_base_V"/>
    <property type="match status" value="1"/>
</dbReference>
<dbReference type="InterPro" id="IPR006531">
    <property type="entry name" value="Gp5/Vgr_OB"/>
</dbReference>